<dbReference type="PANTHER" id="PTHR30086">
    <property type="entry name" value="ARGININE EXPORTER PROTEIN ARGO"/>
    <property type="match status" value="1"/>
</dbReference>
<feature type="transmembrane region" description="Helical" evidence="6">
    <location>
        <begin position="76"/>
        <end position="96"/>
    </location>
</feature>
<evidence type="ECO:0000313" key="8">
    <source>
        <dbReference type="Proteomes" id="UP001223743"/>
    </source>
</evidence>
<accession>A0ABU0M378</accession>
<evidence type="ECO:0000256" key="1">
    <source>
        <dbReference type="ARBA" id="ARBA00004651"/>
    </source>
</evidence>
<evidence type="ECO:0000256" key="4">
    <source>
        <dbReference type="ARBA" id="ARBA00022989"/>
    </source>
</evidence>
<reference evidence="7 8" key="1">
    <citation type="submission" date="2023-07" db="EMBL/GenBank/DDBJ databases">
        <title>Genomic Encyclopedia of Type Strains, Phase IV (KMG-IV): sequencing the most valuable type-strain genomes for metagenomic binning, comparative biology and taxonomic classification.</title>
        <authorList>
            <person name="Goeker M."/>
        </authorList>
    </citation>
    <scope>NUCLEOTIDE SEQUENCE [LARGE SCALE GENOMIC DNA]</scope>
    <source>
        <strain evidence="7 8">B1-1</strain>
    </source>
</reference>
<evidence type="ECO:0000313" key="7">
    <source>
        <dbReference type="EMBL" id="MDQ0515410.1"/>
    </source>
</evidence>
<keyword evidence="3 6" id="KW-0812">Transmembrane</keyword>
<comment type="caution">
    <text evidence="7">The sequence shown here is derived from an EMBL/GenBank/DDBJ whole genome shotgun (WGS) entry which is preliminary data.</text>
</comment>
<dbReference type="InterPro" id="IPR001123">
    <property type="entry name" value="LeuE-type"/>
</dbReference>
<name>A0ABU0M378_9HYPH</name>
<protein>
    <submittedName>
        <fullName evidence="7">Threonine/homoserine/homoserine lactone efflux protein</fullName>
    </submittedName>
</protein>
<comment type="subcellular location">
    <subcellularLocation>
        <location evidence="1">Cell membrane</location>
        <topology evidence="1">Multi-pass membrane protein</topology>
    </subcellularLocation>
</comment>
<evidence type="ECO:0000256" key="2">
    <source>
        <dbReference type="ARBA" id="ARBA00022475"/>
    </source>
</evidence>
<keyword evidence="8" id="KW-1185">Reference proteome</keyword>
<feature type="transmembrane region" description="Helical" evidence="6">
    <location>
        <begin position="116"/>
        <end position="137"/>
    </location>
</feature>
<evidence type="ECO:0000256" key="5">
    <source>
        <dbReference type="ARBA" id="ARBA00023136"/>
    </source>
</evidence>
<organism evidence="7 8">
    <name type="scientific">Kaistia geumhonensis</name>
    <dbReference type="NCBI Taxonomy" id="410839"/>
    <lineage>
        <taxon>Bacteria</taxon>
        <taxon>Pseudomonadati</taxon>
        <taxon>Pseudomonadota</taxon>
        <taxon>Alphaproteobacteria</taxon>
        <taxon>Hyphomicrobiales</taxon>
        <taxon>Kaistiaceae</taxon>
        <taxon>Kaistia</taxon>
    </lineage>
</organism>
<dbReference type="Proteomes" id="UP001223743">
    <property type="component" value="Unassembled WGS sequence"/>
</dbReference>
<feature type="transmembrane region" description="Helical" evidence="6">
    <location>
        <begin position="46"/>
        <end position="69"/>
    </location>
</feature>
<keyword evidence="2" id="KW-1003">Cell membrane</keyword>
<sequence length="201" mass="21447">MQTHLDTWLAILGFAAVTAFTPGPNNMMLMISGANFGFVRSIPHCLGISFGFPVMVLAVALGLGGFLLAEPMLHRVLTWVAFAYLCWLAVKLARAGRVDAAGVKVGRPMSFLSAALFQWVNPKAWIMAVGATALYVLPGDPPLVAAGRLAVAFFLTAITSTVVWCLFGTVIARVLSSERHVTIFNVAMAVLLVVSMLPTLV</sequence>
<evidence type="ECO:0000256" key="6">
    <source>
        <dbReference type="SAM" id="Phobius"/>
    </source>
</evidence>
<feature type="transmembrane region" description="Helical" evidence="6">
    <location>
        <begin position="181"/>
        <end position="200"/>
    </location>
</feature>
<gene>
    <name evidence="7" type="ORF">QO015_001023</name>
</gene>
<dbReference type="EMBL" id="JAUSWJ010000001">
    <property type="protein sequence ID" value="MDQ0515410.1"/>
    <property type="molecule type" value="Genomic_DNA"/>
</dbReference>
<dbReference type="PANTHER" id="PTHR30086:SF20">
    <property type="entry name" value="ARGININE EXPORTER PROTEIN ARGO-RELATED"/>
    <property type="match status" value="1"/>
</dbReference>
<keyword evidence="4 6" id="KW-1133">Transmembrane helix</keyword>
<dbReference type="RefSeq" id="WP_266281043.1">
    <property type="nucleotide sequence ID" value="NZ_JAPKNF010000001.1"/>
</dbReference>
<evidence type="ECO:0000256" key="3">
    <source>
        <dbReference type="ARBA" id="ARBA00022692"/>
    </source>
</evidence>
<proteinExistence type="predicted"/>
<feature type="transmembrane region" description="Helical" evidence="6">
    <location>
        <begin position="149"/>
        <end position="175"/>
    </location>
</feature>
<keyword evidence="5 6" id="KW-0472">Membrane</keyword>
<dbReference type="Pfam" id="PF01810">
    <property type="entry name" value="LysE"/>
    <property type="match status" value="1"/>
</dbReference>